<dbReference type="InterPro" id="IPR050951">
    <property type="entry name" value="Retrovirus_Pol_polyprotein"/>
</dbReference>
<keyword evidence="2" id="KW-1185">Reference proteome</keyword>
<dbReference type="EMBL" id="BGPR01009818">
    <property type="protein sequence ID" value="GBN42480.1"/>
    <property type="molecule type" value="Genomic_DNA"/>
</dbReference>
<sequence>MVDNGIIEESPGHWASPMVLVKKKDRSTRFCVDYRKLKEITKQDKYRLPRIDDTLGTLSASQWLSTLDLKSGYWQEPEGQIARCIQRLQEYDSEIQYRKGTSHGNADALSRRPCKESCKHCMNAGKKFGMETDISVKVLTTTSVEPWSSCEIQKAQLEEMLLHQFWGRN</sequence>
<evidence type="ECO:0000313" key="2">
    <source>
        <dbReference type="Proteomes" id="UP000499080"/>
    </source>
</evidence>
<accession>A0A4Y2NVZ3</accession>
<protein>
    <recommendedName>
        <fullName evidence="3">Transposon Ty3-I Gag-Pol polyprotein</fullName>
    </recommendedName>
</protein>
<organism evidence="1 2">
    <name type="scientific">Araneus ventricosus</name>
    <name type="common">Orbweaver spider</name>
    <name type="synonym">Epeira ventricosa</name>
    <dbReference type="NCBI Taxonomy" id="182803"/>
    <lineage>
        <taxon>Eukaryota</taxon>
        <taxon>Metazoa</taxon>
        <taxon>Ecdysozoa</taxon>
        <taxon>Arthropoda</taxon>
        <taxon>Chelicerata</taxon>
        <taxon>Arachnida</taxon>
        <taxon>Araneae</taxon>
        <taxon>Araneomorphae</taxon>
        <taxon>Entelegynae</taxon>
        <taxon>Araneoidea</taxon>
        <taxon>Araneidae</taxon>
        <taxon>Araneus</taxon>
    </lineage>
</organism>
<dbReference type="PANTHER" id="PTHR37984">
    <property type="entry name" value="PROTEIN CBG26694"/>
    <property type="match status" value="1"/>
</dbReference>
<dbReference type="Gene3D" id="3.10.10.10">
    <property type="entry name" value="HIV Type 1 Reverse Transcriptase, subunit A, domain 1"/>
    <property type="match status" value="1"/>
</dbReference>
<gene>
    <name evidence="1" type="ORF">AVEN_32442_1</name>
</gene>
<evidence type="ECO:0008006" key="3">
    <source>
        <dbReference type="Google" id="ProtNLM"/>
    </source>
</evidence>
<dbReference type="CDD" id="cd01647">
    <property type="entry name" value="RT_LTR"/>
    <property type="match status" value="1"/>
</dbReference>
<dbReference type="SUPFAM" id="SSF56672">
    <property type="entry name" value="DNA/RNA polymerases"/>
    <property type="match status" value="1"/>
</dbReference>
<evidence type="ECO:0000313" key="1">
    <source>
        <dbReference type="EMBL" id="GBN42480.1"/>
    </source>
</evidence>
<proteinExistence type="predicted"/>
<dbReference type="Gene3D" id="3.30.70.270">
    <property type="match status" value="1"/>
</dbReference>
<dbReference type="Proteomes" id="UP000499080">
    <property type="component" value="Unassembled WGS sequence"/>
</dbReference>
<name>A0A4Y2NVZ3_ARAVE</name>
<reference evidence="1 2" key="1">
    <citation type="journal article" date="2019" name="Sci. Rep.">
        <title>Orb-weaving spider Araneus ventricosus genome elucidates the spidroin gene catalogue.</title>
        <authorList>
            <person name="Kono N."/>
            <person name="Nakamura H."/>
            <person name="Ohtoshi R."/>
            <person name="Moran D.A.P."/>
            <person name="Shinohara A."/>
            <person name="Yoshida Y."/>
            <person name="Fujiwara M."/>
            <person name="Mori M."/>
            <person name="Tomita M."/>
            <person name="Arakawa K."/>
        </authorList>
    </citation>
    <scope>NUCLEOTIDE SEQUENCE [LARGE SCALE GENOMIC DNA]</scope>
</reference>
<dbReference type="AlphaFoldDB" id="A0A4Y2NVZ3"/>
<dbReference type="PANTHER" id="PTHR37984:SF5">
    <property type="entry name" value="PROTEIN NYNRIN-LIKE"/>
    <property type="match status" value="1"/>
</dbReference>
<dbReference type="GO" id="GO:0071897">
    <property type="term" value="P:DNA biosynthetic process"/>
    <property type="evidence" value="ECO:0007669"/>
    <property type="project" value="UniProtKB-ARBA"/>
</dbReference>
<dbReference type="InterPro" id="IPR043502">
    <property type="entry name" value="DNA/RNA_pol_sf"/>
</dbReference>
<dbReference type="InterPro" id="IPR043128">
    <property type="entry name" value="Rev_trsase/Diguanyl_cyclase"/>
</dbReference>
<comment type="caution">
    <text evidence="1">The sequence shown here is derived from an EMBL/GenBank/DDBJ whole genome shotgun (WGS) entry which is preliminary data.</text>
</comment>